<keyword evidence="2" id="KW-0012">Acyltransferase</keyword>
<dbReference type="GO" id="GO:0016746">
    <property type="term" value="F:acyltransferase activity"/>
    <property type="evidence" value="ECO:0007669"/>
    <property type="project" value="UniProtKB-KW"/>
</dbReference>
<dbReference type="Pfam" id="PF13420">
    <property type="entry name" value="Acetyltransf_4"/>
    <property type="match status" value="1"/>
</dbReference>
<sequence>MLEIRDFELRDIKEDNLKQVLEWRNSPRVKNVMNSNHNITWENHLRWFKSIKENTDKEVYVVTYKGKPIGVVSLQEISKEHNRCEWGFYIGDKEAPKGSGTILGILALNKAFNEMNLYKVCAQVLSTNKVSFQFHKKLGFEYEGRLVDHIKKENNYIDVLQLALFQSKWEGIRYRLMQKEEG</sequence>
<evidence type="ECO:0000313" key="3">
    <source>
        <dbReference type="Proteomes" id="UP000681870"/>
    </source>
</evidence>
<keyword evidence="3" id="KW-1185">Reference proteome</keyword>
<organism evidence="2 3">
    <name type="scientific">Ornithinibacillus massiliensis</name>
    <dbReference type="NCBI Taxonomy" id="1944633"/>
    <lineage>
        <taxon>Bacteria</taxon>
        <taxon>Bacillati</taxon>
        <taxon>Bacillota</taxon>
        <taxon>Bacilli</taxon>
        <taxon>Bacillales</taxon>
        <taxon>Bacillaceae</taxon>
        <taxon>Ornithinibacillus</taxon>
    </lineage>
</organism>
<dbReference type="InterPro" id="IPR020036">
    <property type="entry name" value="PseH"/>
</dbReference>
<reference evidence="2 3" key="1">
    <citation type="submission" date="2021-05" db="EMBL/GenBank/DDBJ databases">
        <title>Ornithinibacillus massiliensis sp. nov.</title>
        <authorList>
            <person name="Iwaza R."/>
            <person name="Lagier J.-C."/>
            <person name="Raoult D."/>
        </authorList>
    </citation>
    <scope>NUCLEOTIDE SEQUENCE [LARGE SCALE GENOMIC DNA]</scope>
    <source>
        <strain evidence="2 3">Marseille-P3601</strain>
    </source>
</reference>
<dbReference type="Proteomes" id="UP000681870">
    <property type="component" value="Unassembled WGS sequence"/>
</dbReference>
<dbReference type="Gene3D" id="3.40.630.30">
    <property type="match status" value="1"/>
</dbReference>
<name>A0ABS5MGC6_9BACI</name>
<evidence type="ECO:0000313" key="2">
    <source>
        <dbReference type="EMBL" id="MBS3681215.1"/>
    </source>
</evidence>
<dbReference type="EC" id="2.3.1.202" evidence="2"/>
<dbReference type="PROSITE" id="PS51186">
    <property type="entry name" value="GNAT"/>
    <property type="match status" value="1"/>
</dbReference>
<dbReference type="PANTHER" id="PTHR43415:SF3">
    <property type="entry name" value="GNAT-FAMILY ACETYLTRANSFERASE"/>
    <property type="match status" value="1"/>
</dbReference>
<dbReference type="EMBL" id="JAGXBY010000004">
    <property type="protein sequence ID" value="MBS3681215.1"/>
    <property type="molecule type" value="Genomic_DNA"/>
</dbReference>
<accession>A0ABS5MGC6</accession>
<dbReference type="InterPro" id="IPR000182">
    <property type="entry name" value="GNAT_dom"/>
</dbReference>
<keyword evidence="2" id="KW-0808">Transferase</keyword>
<dbReference type="RefSeq" id="WP_211742187.1">
    <property type="nucleotide sequence ID" value="NZ_JAGXBY010000004.1"/>
</dbReference>
<protein>
    <submittedName>
        <fullName evidence="2">UDP-4-amino-4, 6-dideoxy-N-acetyl-beta-L-altrosamine N-acetyltransferase</fullName>
        <ecNumber evidence="2">2.3.1.202</ecNumber>
    </submittedName>
</protein>
<dbReference type="InterPro" id="IPR016181">
    <property type="entry name" value="Acyl_CoA_acyltransferase"/>
</dbReference>
<evidence type="ECO:0000259" key="1">
    <source>
        <dbReference type="PROSITE" id="PS51186"/>
    </source>
</evidence>
<dbReference type="SUPFAM" id="SSF55729">
    <property type="entry name" value="Acyl-CoA N-acyltransferases (Nat)"/>
    <property type="match status" value="1"/>
</dbReference>
<gene>
    <name evidence="2" type="primary">pseH</name>
    <name evidence="2" type="ORF">KGF86_13485</name>
</gene>
<dbReference type="PANTHER" id="PTHR43415">
    <property type="entry name" value="SPERMIDINE N(1)-ACETYLTRANSFERASE"/>
    <property type="match status" value="1"/>
</dbReference>
<proteinExistence type="predicted"/>
<dbReference type="NCBIfam" id="TIGR03585">
    <property type="entry name" value="PseH"/>
    <property type="match status" value="1"/>
</dbReference>
<feature type="domain" description="N-acetyltransferase" evidence="1">
    <location>
        <begin position="7"/>
        <end position="163"/>
    </location>
</feature>
<comment type="caution">
    <text evidence="2">The sequence shown here is derived from an EMBL/GenBank/DDBJ whole genome shotgun (WGS) entry which is preliminary data.</text>
</comment>